<comment type="subcellular location">
    <subcellularLocation>
        <location evidence="1 9">Cell membrane</location>
        <topology evidence="1 9">Multi-pass membrane protein</topology>
    </subcellularLocation>
</comment>
<comment type="pathway">
    <text evidence="9">Protein modification; lipoprotein biosynthesis (N-acyl transfer).</text>
</comment>
<dbReference type="PANTHER" id="PTHR38686:SF1">
    <property type="entry name" value="APOLIPOPROTEIN N-ACYLTRANSFERASE"/>
    <property type="match status" value="1"/>
</dbReference>
<dbReference type="PROSITE" id="PS50263">
    <property type="entry name" value="CN_HYDROLASE"/>
    <property type="match status" value="1"/>
</dbReference>
<dbReference type="PANTHER" id="PTHR38686">
    <property type="entry name" value="APOLIPOPROTEIN N-ACYLTRANSFERASE"/>
    <property type="match status" value="1"/>
</dbReference>
<dbReference type="HAMAP" id="MF_01148">
    <property type="entry name" value="Lnt"/>
    <property type="match status" value="1"/>
</dbReference>
<feature type="transmembrane region" description="Helical" evidence="9">
    <location>
        <begin position="48"/>
        <end position="73"/>
    </location>
</feature>
<dbReference type="InterPro" id="IPR003010">
    <property type="entry name" value="C-N_Hydrolase"/>
</dbReference>
<dbReference type="GO" id="GO:0042158">
    <property type="term" value="P:lipoprotein biosynthetic process"/>
    <property type="evidence" value="ECO:0007669"/>
    <property type="project" value="UniProtKB-UniRule"/>
</dbReference>
<evidence type="ECO:0000313" key="11">
    <source>
        <dbReference type="EMBL" id="MBL6818290.1"/>
    </source>
</evidence>
<evidence type="ECO:0000259" key="10">
    <source>
        <dbReference type="PROSITE" id="PS50263"/>
    </source>
</evidence>
<dbReference type="EMBL" id="JADHQD010000011">
    <property type="protein sequence ID" value="MBL6818290.1"/>
    <property type="molecule type" value="Genomic_DNA"/>
</dbReference>
<dbReference type="Proteomes" id="UP000711391">
    <property type="component" value="Unassembled WGS sequence"/>
</dbReference>
<name>A0A937LGS7_9GAMM</name>
<comment type="similarity">
    <text evidence="2 9">Belongs to the CN hydrolase family. Apolipoprotein N-acyltransferase subfamily.</text>
</comment>
<evidence type="ECO:0000256" key="8">
    <source>
        <dbReference type="ARBA" id="ARBA00023315"/>
    </source>
</evidence>
<dbReference type="NCBIfam" id="TIGR00546">
    <property type="entry name" value="lnt"/>
    <property type="match status" value="1"/>
</dbReference>
<sequence>MKLREFLIPFFFGLIGVLAFEPFSIKPLIILSYAYIVRELIGNDTYKIFKLSMWSFGHWGFGMSWLIVSVYYYGETSMLLSFIIFILLVLILTVVFALPLLLIKYRLFYGIKSEKIINLFLITSILVLCELSRDYLLNGVPWLIPGIVFLDTNMQNVYSIVGIAGGSLIIYIIATSIAIFWNRRITIFLVSLILFIPVFYSDKELSGDIKVSIVQPSSDPFLKYKNGYKSIIEDNLINLLKNTAKESKLIVLPEAELPYTINSEDFIEFKSKLDLDNAYFLFGVWNYSNNKLYNSFLNLNSGQIYNKQHLVPFGEYIPFISSLRGLIDFFDMPMSNVSKGTKNQDNFAIELDKSLTIAPLICFDIAFANTVRKSNISSDLMINISNDTWFGDSIGPYYHLAITRVRAIENNRWIIRSTNDGISAIISNKGTIVDKLEKGMSGVINSGVNMVQERSIYNSYGYYLPYLLSILFLISSVIISLCIKQRS</sequence>
<dbReference type="Gene3D" id="3.60.110.10">
    <property type="entry name" value="Carbon-nitrogen hydrolase"/>
    <property type="match status" value="1"/>
</dbReference>
<keyword evidence="6 9" id="KW-1133">Transmembrane helix</keyword>
<evidence type="ECO:0000256" key="7">
    <source>
        <dbReference type="ARBA" id="ARBA00023136"/>
    </source>
</evidence>
<gene>
    <name evidence="9 11" type="primary">lnt</name>
    <name evidence="11" type="ORF">ISQ64_02665</name>
</gene>
<dbReference type="InterPro" id="IPR004563">
    <property type="entry name" value="Apolipo_AcylTrfase"/>
</dbReference>
<keyword evidence="8 9" id="KW-0012">Acyltransferase</keyword>
<feature type="transmembrane region" description="Helical" evidence="9">
    <location>
        <begin position="115"/>
        <end position="136"/>
    </location>
</feature>
<dbReference type="GO" id="GO:0005886">
    <property type="term" value="C:plasma membrane"/>
    <property type="evidence" value="ECO:0007669"/>
    <property type="project" value="UniProtKB-SubCell"/>
</dbReference>
<feature type="transmembrane region" description="Helical" evidence="9">
    <location>
        <begin position="79"/>
        <end position="103"/>
    </location>
</feature>
<dbReference type="InterPro" id="IPR045378">
    <property type="entry name" value="LNT_N"/>
</dbReference>
<evidence type="ECO:0000256" key="5">
    <source>
        <dbReference type="ARBA" id="ARBA00022692"/>
    </source>
</evidence>
<dbReference type="EC" id="2.3.1.269" evidence="9"/>
<dbReference type="AlphaFoldDB" id="A0A937LGS7"/>
<keyword evidence="3 9" id="KW-1003">Cell membrane</keyword>
<accession>A0A937LGS7</accession>
<evidence type="ECO:0000256" key="4">
    <source>
        <dbReference type="ARBA" id="ARBA00022679"/>
    </source>
</evidence>
<dbReference type="GO" id="GO:0016410">
    <property type="term" value="F:N-acyltransferase activity"/>
    <property type="evidence" value="ECO:0007669"/>
    <property type="project" value="UniProtKB-UniRule"/>
</dbReference>
<keyword evidence="5 9" id="KW-0812">Transmembrane</keyword>
<proteinExistence type="inferred from homology"/>
<reference evidence="11" key="1">
    <citation type="submission" date="2020-10" db="EMBL/GenBank/DDBJ databases">
        <title>Microbiome of the Black Sea water column analyzed by genome centric metagenomics.</title>
        <authorList>
            <person name="Cabello-Yeves P.J."/>
            <person name="Callieri C."/>
            <person name="Picazo A."/>
            <person name="Mehrshad M."/>
            <person name="Haro-Moreno J.M."/>
            <person name="Roda-Garcia J."/>
            <person name="Dzembekova N."/>
            <person name="Slabakova V."/>
            <person name="Slabakova N."/>
            <person name="Moncheva S."/>
            <person name="Rodriguez-Valera F."/>
        </authorList>
    </citation>
    <scope>NUCLEOTIDE SEQUENCE</scope>
    <source>
        <strain evidence="11">BS307-5m-G50</strain>
    </source>
</reference>
<comment type="caution">
    <text evidence="11">The sequence shown here is derived from an EMBL/GenBank/DDBJ whole genome shotgun (WGS) entry which is preliminary data.</text>
</comment>
<dbReference type="SUPFAM" id="SSF56317">
    <property type="entry name" value="Carbon-nitrogen hydrolase"/>
    <property type="match status" value="1"/>
</dbReference>
<protein>
    <recommendedName>
        <fullName evidence="9">Apolipoprotein N-acyltransferase</fullName>
        <shortName evidence="9">ALP N-acyltransferase</shortName>
        <ecNumber evidence="9">2.3.1.269</ecNumber>
    </recommendedName>
</protein>
<dbReference type="Pfam" id="PF20154">
    <property type="entry name" value="LNT_N"/>
    <property type="match status" value="1"/>
</dbReference>
<feature type="transmembrane region" description="Helical" evidence="9">
    <location>
        <begin position="156"/>
        <end position="174"/>
    </location>
</feature>
<evidence type="ECO:0000256" key="3">
    <source>
        <dbReference type="ARBA" id="ARBA00022475"/>
    </source>
</evidence>
<feature type="transmembrane region" description="Helical" evidence="9">
    <location>
        <begin position="460"/>
        <end position="483"/>
    </location>
</feature>
<feature type="transmembrane region" description="Helical" evidence="9">
    <location>
        <begin position="181"/>
        <end position="200"/>
    </location>
</feature>
<dbReference type="CDD" id="cd07571">
    <property type="entry name" value="ALP_N-acyl_transferase"/>
    <property type="match status" value="1"/>
</dbReference>
<dbReference type="InterPro" id="IPR036526">
    <property type="entry name" value="C-N_Hydrolase_sf"/>
</dbReference>
<evidence type="ECO:0000256" key="6">
    <source>
        <dbReference type="ARBA" id="ARBA00022989"/>
    </source>
</evidence>
<evidence type="ECO:0000256" key="2">
    <source>
        <dbReference type="ARBA" id="ARBA00010065"/>
    </source>
</evidence>
<keyword evidence="4 9" id="KW-0808">Transferase</keyword>
<evidence type="ECO:0000256" key="1">
    <source>
        <dbReference type="ARBA" id="ARBA00004651"/>
    </source>
</evidence>
<feature type="domain" description="CN hydrolase" evidence="10">
    <location>
        <begin position="209"/>
        <end position="450"/>
    </location>
</feature>
<evidence type="ECO:0000256" key="9">
    <source>
        <dbReference type="HAMAP-Rule" id="MF_01148"/>
    </source>
</evidence>
<dbReference type="Pfam" id="PF00795">
    <property type="entry name" value="CN_hydrolase"/>
    <property type="match status" value="1"/>
</dbReference>
<organism evidence="11 12">
    <name type="scientific">SAR86 cluster bacterium</name>
    <dbReference type="NCBI Taxonomy" id="2030880"/>
    <lineage>
        <taxon>Bacteria</taxon>
        <taxon>Pseudomonadati</taxon>
        <taxon>Pseudomonadota</taxon>
        <taxon>Gammaproteobacteria</taxon>
        <taxon>SAR86 cluster</taxon>
    </lineage>
</organism>
<comment type="function">
    <text evidence="9">Catalyzes the phospholipid dependent N-acylation of the N-terminal cysteine of apolipoprotein, the last step in lipoprotein maturation.</text>
</comment>
<keyword evidence="7 9" id="KW-0472">Membrane</keyword>
<evidence type="ECO:0000313" key="12">
    <source>
        <dbReference type="Proteomes" id="UP000711391"/>
    </source>
</evidence>
<feature type="transmembrane region" description="Helical" evidence="9">
    <location>
        <begin position="6"/>
        <end position="36"/>
    </location>
</feature>
<comment type="catalytic activity">
    <reaction evidence="9">
        <text>N-terminal S-1,2-diacyl-sn-glyceryl-L-cysteinyl-[lipoprotein] + a glycerophospholipid = N-acyl-S-1,2-diacyl-sn-glyceryl-L-cysteinyl-[lipoprotein] + a 2-acyl-sn-glycero-3-phospholipid + H(+)</text>
        <dbReference type="Rhea" id="RHEA:48228"/>
        <dbReference type="Rhea" id="RHEA-COMP:14681"/>
        <dbReference type="Rhea" id="RHEA-COMP:14684"/>
        <dbReference type="ChEBI" id="CHEBI:15378"/>
        <dbReference type="ChEBI" id="CHEBI:136912"/>
        <dbReference type="ChEBI" id="CHEBI:140656"/>
        <dbReference type="ChEBI" id="CHEBI:140657"/>
        <dbReference type="ChEBI" id="CHEBI:140660"/>
        <dbReference type="EC" id="2.3.1.269"/>
    </reaction>
</comment>